<dbReference type="OMA" id="MWITDEL"/>
<keyword evidence="1" id="KW-1133">Transmembrane helix</keyword>
<name>V4CBX5_LOTGI</name>
<dbReference type="Proteomes" id="UP000030746">
    <property type="component" value="Unassembled WGS sequence"/>
</dbReference>
<proteinExistence type="predicted"/>
<evidence type="ECO:0008006" key="4">
    <source>
        <dbReference type="Google" id="ProtNLM"/>
    </source>
</evidence>
<feature type="transmembrane region" description="Helical" evidence="1">
    <location>
        <begin position="60"/>
        <end position="81"/>
    </location>
</feature>
<dbReference type="Gene3D" id="1.20.1640.10">
    <property type="entry name" value="Multidrug efflux transporter AcrB transmembrane domain"/>
    <property type="match status" value="1"/>
</dbReference>
<keyword evidence="1" id="KW-0472">Membrane</keyword>
<evidence type="ECO:0000313" key="3">
    <source>
        <dbReference type="Proteomes" id="UP000030746"/>
    </source>
</evidence>
<dbReference type="InterPro" id="IPR051697">
    <property type="entry name" value="Patched_domain-protein"/>
</dbReference>
<dbReference type="OrthoDB" id="6510177at2759"/>
<dbReference type="SUPFAM" id="SSF82866">
    <property type="entry name" value="Multidrug efflux transporter AcrB transmembrane domain"/>
    <property type="match status" value="1"/>
</dbReference>
<feature type="transmembrane region" description="Helical" evidence="1">
    <location>
        <begin position="133"/>
        <end position="156"/>
    </location>
</feature>
<dbReference type="PANTHER" id="PTHR10796">
    <property type="entry name" value="PATCHED-RELATED"/>
    <property type="match status" value="1"/>
</dbReference>
<evidence type="ECO:0000313" key="2">
    <source>
        <dbReference type="EMBL" id="ESO99344.1"/>
    </source>
</evidence>
<dbReference type="PANTHER" id="PTHR10796:SF92">
    <property type="entry name" value="PATCHED-RELATED, ISOFORM A"/>
    <property type="match status" value="1"/>
</dbReference>
<accession>V4CBX5</accession>
<dbReference type="RefSeq" id="XP_009049835.1">
    <property type="nucleotide sequence ID" value="XM_009051587.1"/>
</dbReference>
<dbReference type="CTD" id="20230961"/>
<sequence length="212" mass="23538">MLRLREITSKSDLNVFPYSASFIFFEQYVMVLPSTLQTMGIAVACMFVITILFMPHPIMVTLVTLNMLSILAGILGFLYYWDLSLSSITMIHLIMSVGFSVDFSAHVCHGFISSDSVSRHERTKDALRESAAPILKGGISSLLGICTLIWSSSYVFRSFFKIMVLVITFGLAHSLLLLPVVLSICGPKKSQVIGAEKEEKREEEKGETSQVV</sequence>
<dbReference type="KEGG" id="lgi:LOTGIDRAFT_113479"/>
<dbReference type="GeneID" id="20230961"/>
<keyword evidence="3" id="KW-1185">Reference proteome</keyword>
<feature type="transmembrane region" description="Helical" evidence="1">
    <location>
        <begin position="36"/>
        <end position="53"/>
    </location>
</feature>
<dbReference type="GO" id="GO:0022857">
    <property type="term" value="F:transmembrane transporter activity"/>
    <property type="evidence" value="ECO:0007669"/>
    <property type="project" value="InterPro"/>
</dbReference>
<dbReference type="HOGENOM" id="CLU_1300942_0_0_1"/>
<feature type="transmembrane region" description="Helical" evidence="1">
    <location>
        <begin position="162"/>
        <end position="182"/>
    </location>
</feature>
<dbReference type="GO" id="GO:0016020">
    <property type="term" value="C:membrane"/>
    <property type="evidence" value="ECO:0007669"/>
    <property type="project" value="InterPro"/>
</dbReference>
<dbReference type="InterPro" id="IPR001036">
    <property type="entry name" value="Acrflvin-R"/>
</dbReference>
<organism evidence="2 3">
    <name type="scientific">Lottia gigantea</name>
    <name type="common">Giant owl limpet</name>
    <dbReference type="NCBI Taxonomy" id="225164"/>
    <lineage>
        <taxon>Eukaryota</taxon>
        <taxon>Metazoa</taxon>
        <taxon>Spiralia</taxon>
        <taxon>Lophotrochozoa</taxon>
        <taxon>Mollusca</taxon>
        <taxon>Gastropoda</taxon>
        <taxon>Patellogastropoda</taxon>
        <taxon>Lottioidea</taxon>
        <taxon>Lottiidae</taxon>
        <taxon>Lottia</taxon>
    </lineage>
</organism>
<protein>
    <recommendedName>
        <fullName evidence="4">SSD domain-containing protein</fullName>
    </recommendedName>
</protein>
<keyword evidence="1" id="KW-0812">Transmembrane</keyword>
<dbReference type="AlphaFoldDB" id="V4CBX5"/>
<evidence type="ECO:0000256" key="1">
    <source>
        <dbReference type="SAM" id="Phobius"/>
    </source>
</evidence>
<dbReference type="PRINTS" id="PR00702">
    <property type="entry name" value="ACRIFLAVINRP"/>
</dbReference>
<gene>
    <name evidence="2" type="ORF">LOTGIDRAFT_113479</name>
</gene>
<dbReference type="EMBL" id="KB201037">
    <property type="protein sequence ID" value="ESO99344.1"/>
    <property type="molecule type" value="Genomic_DNA"/>
</dbReference>
<reference evidence="2 3" key="1">
    <citation type="journal article" date="2013" name="Nature">
        <title>Insights into bilaterian evolution from three spiralian genomes.</title>
        <authorList>
            <person name="Simakov O."/>
            <person name="Marletaz F."/>
            <person name="Cho S.J."/>
            <person name="Edsinger-Gonzales E."/>
            <person name="Havlak P."/>
            <person name="Hellsten U."/>
            <person name="Kuo D.H."/>
            <person name="Larsson T."/>
            <person name="Lv J."/>
            <person name="Arendt D."/>
            <person name="Savage R."/>
            <person name="Osoegawa K."/>
            <person name="de Jong P."/>
            <person name="Grimwood J."/>
            <person name="Chapman J.A."/>
            <person name="Shapiro H."/>
            <person name="Aerts A."/>
            <person name="Otillar R.P."/>
            <person name="Terry A.Y."/>
            <person name="Boore J.L."/>
            <person name="Grigoriev I.V."/>
            <person name="Lindberg D.R."/>
            <person name="Seaver E.C."/>
            <person name="Weisblat D.A."/>
            <person name="Putnam N.H."/>
            <person name="Rokhsar D.S."/>
        </authorList>
    </citation>
    <scope>NUCLEOTIDE SEQUENCE [LARGE SCALE GENOMIC DNA]</scope>
</reference>